<reference evidence="13" key="1">
    <citation type="journal article" date="2022" name="Int. J. Syst. Evol. Microbiol.">
        <title>Anaeromyxobacter oryzae sp. nov., Anaeromyxobacter diazotrophicus sp. nov. and Anaeromyxobacter paludicola sp. nov., isolated from paddy soils.</title>
        <authorList>
            <person name="Itoh H."/>
            <person name="Xu Z."/>
            <person name="Mise K."/>
            <person name="Masuda Y."/>
            <person name="Ushijima N."/>
            <person name="Hayakawa C."/>
            <person name="Shiratori Y."/>
            <person name="Senoo K."/>
        </authorList>
    </citation>
    <scope>NUCLEOTIDE SEQUENCE [LARGE SCALE GENOMIC DNA]</scope>
    <source>
        <strain evidence="13">Red630</strain>
    </source>
</reference>
<feature type="transmembrane region" description="Helical" evidence="10">
    <location>
        <begin position="12"/>
        <end position="35"/>
    </location>
</feature>
<dbReference type="InterPro" id="IPR045584">
    <property type="entry name" value="Pilin-like"/>
</dbReference>
<dbReference type="InterPro" id="IPR000983">
    <property type="entry name" value="Bac_GSPG_pilin"/>
</dbReference>
<evidence type="ECO:0000256" key="4">
    <source>
        <dbReference type="ARBA" id="ARBA00022475"/>
    </source>
</evidence>
<keyword evidence="4" id="KW-1003">Cell membrane</keyword>
<dbReference type="EMBL" id="AP025592">
    <property type="protein sequence ID" value="BDG08982.1"/>
    <property type="molecule type" value="Genomic_DNA"/>
</dbReference>
<dbReference type="NCBIfam" id="TIGR02532">
    <property type="entry name" value="IV_pilin_GFxxxE"/>
    <property type="match status" value="1"/>
</dbReference>
<evidence type="ECO:0000259" key="11">
    <source>
        <dbReference type="Pfam" id="PF08334"/>
    </source>
</evidence>
<keyword evidence="7 10" id="KW-0812">Transmembrane</keyword>
<dbReference type="InterPro" id="IPR013545">
    <property type="entry name" value="T2SS_protein-GspG_C"/>
</dbReference>
<dbReference type="Pfam" id="PF08334">
    <property type="entry name" value="T2SSG"/>
    <property type="match status" value="1"/>
</dbReference>
<accession>A0ABM7XAV7</accession>
<protein>
    <recommendedName>
        <fullName evidence="3">Type II secretion system core protein G</fullName>
    </recommendedName>
</protein>
<evidence type="ECO:0000256" key="8">
    <source>
        <dbReference type="ARBA" id="ARBA00022989"/>
    </source>
</evidence>
<evidence type="ECO:0000256" key="6">
    <source>
        <dbReference type="ARBA" id="ARBA00022519"/>
    </source>
</evidence>
<keyword evidence="13" id="KW-1185">Reference proteome</keyword>
<dbReference type="RefSeq" id="WP_248340536.1">
    <property type="nucleotide sequence ID" value="NZ_AP025592.1"/>
</dbReference>
<keyword evidence="8 10" id="KW-1133">Transmembrane helix</keyword>
<evidence type="ECO:0000256" key="2">
    <source>
        <dbReference type="ARBA" id="ARBA00009984"/>
    </source>
</evidence>
<keyword evidence="9 10" id="KW-0472">Membrane</keyword>
<evidence type="ECO:0000313" key="12">
    <source>
        <dbReference type="EMBL" id="BDG08982.1"/>
    </source>
</evidence>
<gene>
    <name evidence="12" type="primary">xcsG</name>
    <name evidence="12" type="ORF">AMPC_20950</name>
</gene>
<dbReference type="Pfam" id="PF07963">
    <property type="entry name" value="N_methyl"/>
    <property type="match status" value="1"/>
</dbReference>
<dbReference type="PANTHER" id="PTHR30093">
    <property type="entry name" value="GENERAL SECRETION PATHWAY PROTEIN G"/>
    <property type="match status" value="1"/>
</dbReference>
<dbReference type="Proteomes" id="UP001162734">
    <property type="component" value="Chromosome"/>
</dbReference>
<evidence type="ECO:0000256" key="9">
    <source>
        <dbReference type="ARBA" id="ARBA00023136"/>
    </source>
</evidence>
<comment type="subcellular location">
    <subcellularLocation>
        <location evidence="1">Cell inner membrane</location>
        <topology evidence="1">Single-pass membrane protein</topology>
    </subcellularLocation>
</comment>
<keyword evidence="5" id="KW-0488">Methylation</keyword>
<evidence type="ECO:0000256" key="3">
    <source>
        <dbReference type="ARBA" id="ARBA00020042"/>
    </source>
</evidence>
<dbReference type="NCBIfam" id="TIGR01710">
    <property type="entry name" value="typeII_sec_gspG"/>
    <property type="match status" value="1"/>
</dbReference>
<dbReference type="PANTHER" id="PTHR30093:SF44">
    <property type="entry name" value="TYPE II SECRETION SYSTEM CORE PROTEIN G"/>
    <property type="match status" value="1"/>
</dbReference>
<evidence type="ECO:0000313" key="13">
    <source>
        <dbReference type="Proteomes" id="UP001162734"/>
    </source>
</evidence>
<evidence type="ECO:0000256" key="10">
    <source>
        <dbReference type="SAM" id="Phobius"/>
    </source>
</evidence>
<dbReference type="SUPFAM" id="SSF54523">
    <property type="entry name" value="Pili subunits"/>
    <property type="match status" value="1"/>
</dbReference>
<dbReference type="InterPro" id="IPR010054">
    <property type="entry name" value="Type2_sec_GspG"/>
</dbReference>
<keyword evidence="6" id="KW-0997">Cell inner membrane</keyword>
<organism evidence="12 13">
    <name type="scientific">Anaeromyxobacter paludicola</name>
    <dbReference type="NCBI Taxonomy" id="2918171"/>
    <lineage>
        <taxon>Bacteria</taxon>
        <taxon>Pseudomonadati</taxon>
        <taxon>Myxococcota</taxon>
        <taxon>Myxococcia</taxon>
        <taxon>Myxococcales</taxon>
        <taxon>Cystobacterineae</taxon>
        <taxon>Anaeromyxobacteraceae</taxon>
        <taxon>Anaeromyxobacter</taxon>
    </lineage>
</organism>
<name>A0ABM7XAV7_9BACT</name>
<proteinExistence type="inferred from homology"/>
<dbReference type="InterPro" id="IPR012902">
    <property type="entry name" value="N_methyl_site"/>
</dbReference>
<evidence type="ECO:0000256" key="7">
    <source>
        <dbReference type="ARBA" id="ARBA00022692"/>
    </source>
</evidence>
<dbReference type="PROSITE" id="PS00409">
    <property type="entry name" value="PROKAR_NTER_METHYL"/>
    <property type="match status" value="1"/>
</dbReference>
<feature type="domain" description="Type II secretion system protein GspG C-terminal" evidence="11">
    <location>
        <begin position="33"/>
        <end position="130"/>
    </location>
</feature>
<sequence>MQTQRRRERGMTLIEIMVVITILGLIAAAVAVNVVSNLSDARIKQAKADLHTLENCLDLYKIDKGRYPTTEEGLQAVVAAGKCKNQLKDPWSHDYVYLYPGQVHPDGFDLKSYGADGAPGGEGENADIVNR</sequence>
<comment type="similarity">
    <text evidence="2">Belongs to the GSP G family.</text>
</comment>
<evidence type="ECO:0000256" key="1">
    <source>
        <dbReference type="ARBA" id="ARBA00004377"/>
    </source>
</evidence>
<evidence type="ECO:0000256" key="5">
    <source>
        <dbReference type="ARBA" id="ARBA00022481"/>
    </source>
</evidence>
<dbReference type="Gene3D" id="3.30.700.10">
    <property type="entry name" value="Glycoprotein, Type 4 Pilin"/>
    <property type="match status" value="1"/>
</dbReference>
<dbReference type="PRINTS" id="PR00813">
    <property type="entry name" value="BCTERIALGSPG"/>
</dbReference>